<reference evidence="3 4" key="1">
    <citation type="submission" date="2024-09" db="EMBL/GenBank/DDBJ databases">
        <title>Chromosome-scale assembly of Riccia sorocarpa.</title>
        <authorList>
            <person name="Paukszto L."/>
        </authorList>
    </citation>
    <scope>NUCLEOTIDE SEQUENCE [LARGE SCALE GENOMIC DNA]</scope>
    <source>
        <strain evidence="3">LP-2024</strain>
        <tissue evidence="3">Aerial parts of the thallus</tissue>
    </source>
</reference>
<proteinExistence type="predicted"/>
<protein>
    <recommendedName>
        <fullName evidence="2">Reverse transcriptase zinc-binding domain-containing protein</fullName>
    </recommendedName>
</protein>
<feature type="region of interest" description="Disordered" evidence="1">
    <location>
        <begin position="399"/>
        <end position="450"/>
    </location>
</feature>
<dbReference type="Proteomes" id="UP001633002">
    <property type="component" value="Unassembled WGS sequence"/>
</dbReference>
<dbReference type="AlphaFoldDB" id="A0ABD3ICU5"/>
<evidence type="ECO:0000313" key="4">
    <source>
        <dbReference type="Proteomes" id="UP001633002"/>
    </source>
</evidence>
<keyword evidence="4" id="KW-1185">Reference proteome</keyword>
<name>A0ABD3ICU5_9MARC</name>
<organism evidence="3 4">
    <name type="scientific">Riccia sorocarpa</name>
    <dbReference type="NCBI Taxonomy" id="122646"/>
    <lineage>
        <taxon>Eukaryota</taxon>
        <taxon>Viridiplantae</taxon>
        <taxon>Streptophyta</taxon>
        <taxon>Embryophyta</taxon>
        <taxon>Marchantiophyta</taxon>
        <taxon>Marchantiopsida</taxon>
        <taxon>Marchantiidae</taxon>
        <taxon>Marchantiales</taxon>
        <taxon>Ricciaceae</taxon>
        <taxon>Riccia</taxon>
    </lineage>
</organism>
<sequence length="450" mass="51868">MARDRAVTPDVELKELEAEMLRLLQEPTEDWMIALGTIIKKVVSTGNWARAMRLWNMEEVLLARCPTRIDGARVMTGLITVWKKVSRHLTLLQNEMTGEGSTNTEVYLAIGEQQEWFSTQIAKEMKAQHRKHRIHTIGKWADWAAEKYLNSPLNREECAVVEAGLMIYPESNPIQSLPWNWKMRKRRGEWRTLTTQKCKALLAPNRGERLPLNKKWNRVDTNRQWNRRLQRLWKNTIPSREKLWLWKAIQQGMPTLDRIQKFGHADGFCKRSHNKVETAEHLWWNCVKTKAKWRDYRFLTEGLECTLNPANSFISAIDGALKGQNPNKSLPFVFLTKAIWLERNAATYSQRQTSIPVKTSMQNALDTIGALQQKNEACTKAYRRLQASRSPLQRAIDRASTHLEDSTGTANAVNHEDDKEERTENEDNTNTEGNTSSEDSEGDEISADTG</sequence>
<dbReference type="InterPro" id="IPR026960">
    <property type="entry name" value="RVT-Znf"/>
</dbReference>
<evidence type="ECO:0000259" key="2">
    <source>
        <dbReference type="Pfam" id="PF13966"/>
    </source>
</evidence>
<comment type="caution">
    <text evidence="3">The sequence shown here is derived from an EMBL/GenBank/DDBJ whole genome shotgun (WGS) entry which is preliminary data.</text>
</comment>
<dbReference type="Pfam" id="PF13966">
    <property type="entry name" value="zf-RVT"/>
    <property type="match status" value="1"/>
</dbReference>
<accession>A0ABD3ICU5</accession>
<evidence type="ECO:0000313" key="3">
    <source>
        <dbReference type="EMBL" id="KAL3700914.1"/>
    </source>
</evidence>
<dbReference type="EMBL" id="JBJQOH010000001">
    <property type="protein sequence ID" value="KAL3700914.1"/>
    <property type="molecule type" value="Genomic_DNA"/>
</dbReference>
<feature type="domain" description="Reverse transcriptase zinc-binding" evidence="2">
    <location>
        <begin position="215"/>
        <end position="293"/>
    </location>
</feature>
<gene>
    <name evidence="3" type="ORF">R1sor_018936</name>
</gene>
<feature type="compositionally biased region" description="Acidic residues" evidence="1">
    <location>
        <begin position="438"/>
        <end position="450"/>
    </location>
</feature>
<evidence type="ECO:0000256" key="1">
    <source>
        <dbReference type="SAM" id="MobiDB-lite"/>
    </source>
</evidence>